<gene>
    <name evidence="2" type="ORF">CD32_09210</name>
</gene>
<accession>A0A0A3IKV9</accession>
<dbReference type="RefSeq" id="WP_036153764.1">
    <property type="nucleotide sequence ID" value="NZ_AVCX01000007.1"/>
</dbReference>
<dbReference type="AlphaFoldDB" id="A0A0A3IKV9"/>
<evidence type="ECO:0000256" key="1">
    <source>
        <dbReference type="SAM" id="Phobius"/>
    </source>
</evidence>
<comment type="caution">
    <text evidence="2">The sequence shown here is derived from an EMBL/GenBank/DDBJ whole genome shotgun (WGS) entry which is preliminary data.</text>
</comment>
<organism evidence="2 3">
    <name type="scientific">Lysinibacillus odysseyi 34hs-1 = NBRC 100172</name>
    <dbReference type="NCBI Taxonomy" id="1220589"/>
    <lineage>
        <taxon>Bacteria</taxon>
        <taxon>Bacillati</taxon>
        <taxon>Bacillota</taxon>
        <taxon>Bacilli</taxon>
        <taxon>Bacillales</taxon>
        <taxon>Bacillaceae</taxon>
        <taxon>Lysinibacillus</taxon>
    </lineage>
</organism>
<keyword evidence="1" id="KW-0812">Transmembrane</keyword>
<feature type="transmembrane region" description="Helical" evidence="1">
    <location>
        <begin position="46"/>
        <end position="65"/>
    </location>
</feature>
<sequence>MPFSVPHPFFRDSANTAAERRNRVCGAYRVTVWLTEKGGSKVKHPLTLFGLFCLAISIVPLFLMARETYINNLLFGRYDIAHAYKGDGFPSVLDTQKIEVNGFTIETREKPTGRKAPEAWWNTEENGEADDIVKLQLLVNGKEISSADEIALSGSDSGSRYWSWLDVLLVKDKKNDEEQITIVQRLSDDSVMQENYRWKIISIAEDGELSEEEIQYRTRSENPLAVRLINFSETGLISMGYYSDLLHYYPSLFYPVLYPFGTAAFGVIFVLLGFFLQRRKKRNAAAASRALL</sequence>
<protein>
    <submittedName>
        <fullName evidence="2">Uncharacterized protein</fullName>
    </submittedName>
</protein>
<feature type="transmembrane region" description="Helical" evidence="1">
    <location>
        <begin position="224"/>
        <end position="243"/>
    </location>
</feature>
<feature type="transmembrane region" description="Helical" evidence="1">
    <location>
        <begin position="255"/>
        <end position="276"/>
    </location>
</feature>
<dbReference type="Proteomes" id="UP000030437">
    <property type="component" value="Unassembled WGS sequence"/>
</dbReference>
<evidence type="ECO:0000313" key="3">
    <source>
        <dbReference type="Proteomes" id="UP000030437"/>
    </source>
</evidence>
<evidence type="ECO:0000313" key="2">
    <source>
        <dbReference type="EMBL" id="KGR85396.1"/>
    </source>
</evidence>
<keyword evidence="3" id="KW-1185">Reference proteome</keyword>
<dbReference type="OrthoDB" id="2595157at2"/>
<proteinExistence type="predicted"/>
<keyword evidence="1" id="KW-0472">Membrane</keyword>
<keyword evidence="1" id="KW-1133">Transmembrane helix</keyword>
<dbReference type="eggNOG" id="ENOG503375J">
    <property type="taxonomic scope" value="Bacteria"/>
</dbReference>
<reference evidence="2 3" key="1">
    <citation type="submission" date="2014-02" db="EMBL/GenBank/DDBJ databases">
        <title>Draft genome sequence of Lysinibacillus odysseyi NBRC 100172.</title>
        <authorList>
            <person name="Zhang F."/>
            <person name="Wang G."/>
            <person name="Zhang L."/>
        </authorList>
    </citation>
    <scope>NUCLEOTIDE SEQUENCE [LARGE SCALE GENOMIC DNA]</scope>
    <source>
        <strain evidence="2 3">NBRC 100172</strain>
    </source>
</reference>
<dbReference type="EMBL" id="JPVP01000054">
    <property type="protein sequence ID" value="KGR85396.1"/>
    <property type="molecule type" value="Genomic_DNA"/>
</dbReference>
<name>A0A0A3IKV9_9BACI</name>